<dbReference type="EMBL" id="KV907513">
    <property type="protein sequence ID" value="OOF90914.1"/>
    <property type="molecule type" value="Genomic_DNA"/>
</dbReference>
<dbReference type="InterPro" id="IPR008030">
    <property type="entry name" value="NmrA-like"/>
</dbReference>
<dbReference type="OMA" id="YGYFGGA"/>
<evidence type="ECO:0000256" key="3">
    <source>
        <dbReference type="ARBA" id="ARBA00023002"/>
    </source>
</evidence>
<evidence type="ECO:0000313" key="6">
    <source>
        <dbReference type="Proteomes" id="UP000188318"/>
    </source>
</evidence>
<dbReference type="Pfam" id="PF05368">
    <property type="entry name" value="NmrA"/>
    <property type="match status" value="1"/>
</dbReference>
<dbReference type="SUPFAM" id="SSF51735">
    <property type="entry name" value="NAD(P)-binding Rossmann-fold domains"/>
    <property type="match status" value="1"/>
</dbReference>
<dbReference type="InterPro" id="IPR036291">
    <property type="entry name" value="NAD(P)-bd_dom_sf"/>
</dbReference>
<dbReference type="PANTHER" id="PTHR42748:SF30">
    <property type="entry name" value="NMRA-LIKE DOMAIN-CONTAINING PROTEIN"/>
    <property type="match status" value="1"/>
</dbReference>
<sequence>MSDNRKILVVFGATGIQGGSVAQAILRDPVASEEFKVRAVTRDPSKPAAVGLAQQGAEVVKVSQGERTLHAPTNKKYRQADLGDKRSLRLALQNAYAVFVITNFWEVLDPATETKQGMNIADIAKELEVKHFIWSSLPHVSEITNNKLTGVVHFDSKARVDDYIRQLAIPHTILTVGTYTSFFLEMLTPLPKTAPSYGLFFPEPGSVKTAVPIIDPTADLGKFVKGVLSSPEKSLGRKFNIAGRSYTVEEVIAVAKGLGLDVTFYAVDKETFKAGIASKGLPEVVQEDMAQLVQYTQEYGYFGGAGFEEGHKLLIDPLTTLEESFKNSAVFSSLQKN</sequence>
<dbReference type="AlphaFoldDB" id="A0A1R3R8V1"/>
<protein>
    <recommendedName>
        <fullName evidence="4">NmrA-like domain-containing protein</fullName>
    </recommendedName>
</protein>
<dbReference type="Proteomes" id="UP000188318">
    <property type="component" value="Unassembled WGS sequence"/>
</dbReference>
<name>A0A1R3R8V1_ASPC5</name>
<gene>
    <name evidence="5" type="ORF">ASPCADRAFT_409629</name>
</gene>
<evidence type="ECO:0000313" key="5">
    <source>
        <dbReference type="EMBL" id="OOF90914.1"/>
    </source>
</evidence>
<proteinExistence type="inferred from homology"/>
<dbReference type="GO" id="GO:0016491">
    <property type="term" value="F:oxidoreductase activity"/>
    <property type="evidence" value="ECO:0007669"/>
    <property type="project" value="UniProtKB-KW"/>
</dbReference>
<dbReference type="PANTHER" id="PTHR42748">
    <property type="entry name" value="NITROGEN METABOLITE REPRESSION PROTEIN NMRA FAMILY MEMBER"/>
    <property type="match status" value="1"/>
</dbReference>
<dbReference type="InterPro" id="IPR051164">
    <property type="entry name" value="NmrA-like_oxidored"/>
</dbReference>
<dbReference type="GO" id="GO:0005634">
    <property type="term" value="C:nucleus"/>
    <property type="evidence" value="ECO:0007669"/>
    <property type="project" value="TreeGrafter"/>
</dbReference>
<organism evidence="5 6">
    <name type="scientific">Aspergillus carbonarius (strain ITEM 5010)</name>
    <dbReference type="NCBI Taxonomy" id="602072"/>
    <lineage>
        <taxon>Eukaryota</taxon>
        <taxon>Fungi</taxon>
        <taxon>Dikarya</taxon>
        <taxon>Ascomycota</taxon>
        <taxon>Pezizomycotina</taxon>
        <taxon>Eurotiomycetes</taxon>
        <taxon>Eurotiomycetidae</taxon>
        <taxon>Eurotiales</taxon>
        <taxon>Aspergillaceae</taxon>
        <taxon>Aspergillus</taxon>
        <taxon>Aspergillus subgen. Circumdati</taxon>
    </lineage>
</organism>
<dbReference type="STRING" id="602072.A0A1R3R8V1"/>
<evidence type="ECO:0000256" key="2">
    <source>
        <dbReference type="ARBA" id="ARBA00022857"/>
    </source>
</evidence>
<reference evidence="6" key="1">
    <citation type="journal article" date="2017" name="Genome Biol.">
        <title>Comparative genomics reveals high biological diversity and specific adaptations in the industrially and medically important fungal genus Aspergillus.</title>
        <authorList>
            <person name="de Vries R.P."/>
            <person name="Riley R."/>
            <person name="Wiebenga A."/>
            <person name="Aguilar-Osorio G."/>
            <person name="Amillis S."/>
            <person name="Uchima C.A."/>
            <person name="Anderluh G."/>
            <person name="Asadollahi M."/>
            <person name="Askin M."/>
            <person name="Barry K."/>
            <person name="Battaglia E."/>
            <person name="Bayram O."/>
            <person name="Benocci T."/>
            <person name="Braus-Stromeyer S.A."/>
            <person name="Caldana C."/>
            <person name="Canovas D."/>
            <person name="Cerqueira G.C."/>
            <person name="Chen F."/>
            <person name="Chen W."/>
            <person name="Choi C."/>
            <person name="Clum A."/>
            <person name="Dos Santos R.A."/>
            <person name="Damasio A.R."/>
            <person name="Diallinas G."/>
            <person name="Emri T."/>
            <person name="Fekete E."/>
            <person name="Flipphi M."/>
            <person name="Freyberg S."/>
            <person name="Gallo A."/>
            <person name="Gournas C."/>
            <person name="Habgood R."/>
            <person name="Hainaut M."/>
            <person name="Harispe M.L."/>
            <person name="Henrissat B."/>
            <person name="Hilden K.S."/>
            <person name="Hope R."/>
            <person name="Hossain A."/>
            <person name="Karabika E."/>
            <person name="Karaffa L."/>
            <person name="Karanyi Z."/>
            <person name="Krasevec N."/>
            <person name="Kuo A."/>
            <person name="Kusch H."/>
            <person name="LaButti K."/>
            <person name="Lagendijk E.L."/>
            <person name="Lapidus A."/>
            <person name="Levasseur A."/>
            <person name="Lindquist E."/>
            <person name="Lipzen A."/>
            <person name="Logrieco A.F."/>
            <person name="MacCabe A."/>
            <person name="Maekelae M.R."/>
            <person name="Malavazi I."/>
            <person name="Melin P."/>
            <person name="Meyer V."/>
            <person name="Mielnichuk N."/>
            <person name="Miskei M."/>
            <person name="Molnar A.P."/>
            <person name="Mule G."/>
            <person name="Ngan C.Y."/>
            <person name="Orejas M."/>
            <person name="Orosz E."/>
            <person name="Ouedraogo J.P."/>
            <person name="Overkamp K.M."/>
            <person name="Park H.-S."/>
            <person name="Perrone G."/>
            <person name="Piumi F."/>
            <person name="Punt P.J."/>
            <person name="Ram A.F."/>
            <person name="Ramon A."/>
            <person name="Rauscher S."/>
            <person name="Record E."/>
            <person name="Riano-Pachon D.M."/>
            <person name="Robert V."/>
            <person name="Roehrig J."/>
            <person name="Ruller R."/>
            <person name="Salamov A."/>
            <person name="Salih N.S."/>
            <person name="Samson R.A."/>
            <person name="Sandor E."/>
            <person name="Sanguinetti M."/>
            <person name="Schuetze T."/>
            <person name="Sepcic K."/>
            <person name="Shelest E."/>
            <person name="Sherlock G."/>
            <person name="Sophianopoulou V."/>
            <person name="Squina F.M."/>
            <person name="Sun H."/>
            <person name="Susca A."/>
            <person name="Todd R.B."/>
            <person name="Tsang A."/>
            <person name="Unkles S.E."/>
            <person name="van de Wiele N."/>
            <person name="van Rossen-Uffink D."/>
            <person name="Oliveira J.V."/>
            <person name="Vesth T.C."/>
            <person name="Visser J."/>
            <person name="Yu J.-H."/>
            <person name="Zhou M."/>
            <person name="Andersen M.R."/>
            <person name="Archer D.B."/>
            <person name="Baker S.E."/>
            <person name="Benoit I."/>
            <person name="Brakhage A.A."/>
            <person name="Braus G.H."/>
            <person name="Fischer R."/>
            <person name="Frisvad J.C."/>
            <person name="Goldman G.H."/>
            <person name="Houbraken J."/>
            <person name="Oakley B."/>
            <person name="Pocsi I."/>
            <person name="Scazzocchio C."/>
            <person name="Seiboth B."/>
            <person name="vanKuyk P.A."/>
            <person name="Wortman J."/>
            <person name="Dyer P.S."/>
            <person name="Grigoriev I.V."/>
        </authorList>
    </citation>
    <scope>NUCLEOTIDE SEQUENCE [LARGE SCALE GENOMIC DNA]</scope>
    <source>
        <strain evidence="6">ITEM 5010</strain>
    </source>
</reference>
<feature type="domain" description="NmrA-like" evidence="4">
    <location>
        <begin position="6"/>
        <end position="323"/>
    </location>
</feature>
<dbReference type="Gene3D" id="3.90.25.10">
    <property type="entry name" value="UDP-galactose 4-epimerase, domain 1"/>
    <property type="match status" value="1"/>
</dbReference>
<dbReference type="Gene3D" id="3.40.50.720">
    <property type="entry name" value="NAD(P)-binding Rossmann-like Domain"/>
    <property type="match status" value="1"/>
</dbReference>
<keyword evidence="2" id="KW-0521">NADP</keyword>
<accession>A0A1R3R8V1</accession>
<comment type="similarity">
    <text evidence="1">Belongs to the NmrA-type oxidoreductase family.</text>
</comment>
<evidence type="ECO:0000256" key="1">
    <source>
        <dbReference type="ARBA" id="ARBA00006328"/>
    </source>
</evidence>
<evidence type="ECO:0000259" key="4">
    <source>
        <dbReference type="Pfam" id="PF05368"/>
    </source>
</evidence>
<keyword evidence="3" id="KW-0560">Oxidoreductase</keyword>
<dbReference type="VEuPathDB" id="FungiDB:ASPCADRAFT_409629"/>
<keyword evidence="6" id="KW-1185">Reference proteome</keyword>
<dbReference type="OrthoDB" id="300709at2759"/>
<dbReference type="CDD" id="cd05251">
    <property type="entry name" value="NmrA_like_SDR_a"/>
    <property type="match status" value="1"/>
</dbReference>